<accession>A0A1I1UYQ9</accession>
<dbReference type="PANTHER" id="PTHR32182">
    <property type="entry name" value="DNA REPLICATION AND REPAIR PROTEIN RECF"/>
    <property type="match status" value="1"/>
</dbReference>
<dbReference type="InterPro" id="IPR027417">
    <property type="entry name" value="P-loop_NTPase"/>
</dbReference>
<dbReference type="PANTHER" id="PTHR32182:SF22">
    <property type="entry name" value="ATP-DEPENDENT ENDONUCLEASE, OLD FAMILY-RELATED"/>
    <property type="match status" value="1"/>
</dbReference>
<dbReference type="RefSeq" id="WP_091876658.1">
    <property type="nucleotide sequence ID" value="NZ_FOLD01000036.1"/>
</dbReference>
<sequence>MLNRVHIKGFKSISDANISLGRVNVFIGTNGAGKSNLLEAIAMLSSSFEGGIDYERLARRGARLSSPEIFRSSLKNKERLKTFSIEAEMGEMVYSSQVTSVSKFNYHSESLVSKDGAKLAGRSNVGARIDGVPLKGKLDPTKSIIAPYRAFGEDASARGVLEDIEKYGIFSLSTPILRGVAEDKSQKSPLGLYGGRLAEAFNEVARDQGNREHLQRFFALMDWFRSIGVTTEVDKTLISDKVTLGRTVLTYRDKFMKGSFDHLYGYDVSEGALYVLFVLVLLTHKDAPNIFALDNVDTALNPGLVRQFMSHIIELVCASEKKQIFITTHNPTTLDAIDIFNPEHRLFVVQRMEDGQTEFRRIEPPDGMTKDGWQNQYFGLKMSEIWLSGAMGGLPTGF</sequence>
<feature type="domain" description="Endonuclease GajA/Old nuclease/RecF-like AAA" evidence="1">
    <location>
        <begin position="1"/>
        <end position="62"/>
    </location>
</feature>
<evidence type="ECO:0000259" key="1">
    <source>
        <dbReference type="Pfam" id="PF13175"/>
    </source>
</evidence>
<dbReference type="Pfam" id="PF13175">
    <property type="entry name" value="AAA_15"/>
    <property type="match status" value="1"/>
</dbReference>
<name>A0A1I1UYQ9_9BURK</name>
<dbReference type="Gene3D" id="3.40.50.300">
    <property type="entry name" value="P-loop containing nucleotide triphosphate hydrolases"/>
    <property type="match status" value="2"/>
</dbReference>
<gene>
    <name evidence="3" type="ORF">SAMN05216204_13626</name>
</gene>
<dbReference type="InterPro" id="IPR041685">
    <property type="entry name" value="AAA_GajA/Old/RecF-like"/>
</dbReference>
<feature type="domain" description="ATPase AAA-type core" evidence="2">
    <location>
        <begin position="266"/>
        <end position="335"/>
    </location>
</feature>
<dbReference type="SUPFAM" id="SSF52540">
    <property type="entry name" value="P-loop containing nucleoside triphosphate hydrolases"/>
    <property type="match status" value="1"/>
</dbReference>
<protein>
    <submittedName>
        <fullName evidence="3">Predicted ATPase</fullName>
    </submittedName>
</protein>
<dbReference type="OrthoDB" id="5468457at2"/>
<dbReference type="InterPro" id="IPR014555">
    <property type="entry name" value="RecF-like"/>
</dbReference>
<dbReference type="Pfam" id="PF13304">
    <property type="entry name" value="AAA_21"/>
    <property type="match status" value="1"/>
</dbReference>
<dbReference type="GO" id="GO:0000731">
    <property type="term" value="P:DNA synthesis involved in DNA repair"/>
    <property type="evidence" value="ECO:0007669"/>
    <property type="project" value="TreeGrafter"/>
</dbReference>
<reference evidence="4" key="1">
    <citation type="submission" date="2016-10" db="EMBL/GenBank/DDBJ databases">
        <authorList>
            <person name="Varghese N."/>
            <person name="Submissions S."/>
        </authorList>
    </citation>
    <scope>NUCLEOTIDE SEQUENCE [LARGE SCALE GENOMIC DNA]</scope>
    <source>
        <strain evidence="4">CGMCC 1.12041</strain>
    </source>
</reference>
<keyword evidence="4" id="KW-1185">Reference proteome</keyword>
<dbReference type="GO" id="GO:0006302">
    <property type="term" value="P:double-strand break repair"/>
    <property type="evidence" value="ECO:0007669"/>
    <property type="project" value="TreeGrafter"/>
</dbReference>
<evidence type="ECO:0000259" key="2">
    <source>
        <dbReference type="Pfam" id="PF13304"/>
    </source>
</evidence>
<dbReference type="Proteomes" id="UP000198639">
    <property type="component" value="Unassembled WGS sequence"/>
</dbReference>
<proteinExistence type="predicted"/>
<evidence type="ECO:0000313" key="3">
    <source>
        <dbReference type="EMBL" id="SFD75779.1"/>
    </source>
</evidence>
<dbReference type="AlphaFoldDB" id="A0A1I1UYQ9"/>
<dbReference type="EMBL" id="FOLD01000036">
    <property type="protein sequence ID" value="SFD75779.1"/>
    <property type="molecule type" value="Genomic_DNA"/>
</dbReference>
<dbReference type="InterPro" id="IPR003959">
    <property type="entry name" value="ATPase_AAA_core"/>
</dbReference>
<organism evidence="3 4">
    <name type="scientific">Massilia yuzhufengensis</name>
    <dbReference type="NCBI Taxonomy" id="1164594"/>
    <lineage>
        <taxon>Bacteria</taxon>
        <taxon>Pseudomonadati</taxon>
        <taxon>Pseudomonadota</taxon>
        <taxon>Betaproteobacteria</taxon>
        <taxon>Burkholderiales</taxon>
        <taxon>Oxalobacteraceae</taxon>
        <taxon>Telluria group</taxon>
        <taxon>Massilia</taxon>
    </lineage>
</organism>
<evidence type="ECO:0000313" key="4">
    <source>
        <dbReference type="Proteomes" id="UP000198639"/>
    </source>
</evidence>
<dbReference type="PIRSF" id="PIRSF029347">
    <property type="entry name" value="RecF"/>
    <property type="match status" value="1"/>
</dbReference>